<evidence type="ECO:0000259" key="1">
    <source>
        <dbReference type="Pfam" id="PF01323"/>
    </source>
</evidence>
<proteinExistence type="predicted"/>
<organism evidence="2 3">
    <name type="scientific">Brachybacterium muris UCD-AY4</name>
    <dbReference type="NCBI Taxonomy" id="1249481"/>
    <lineage>
        <taxon>Bacteria</taxon>
        <taxon>Bacillati</taxon>
        <taxon>Actinomycetota</taxon>
        <taxon>Actinomycetes</taxon>
        <taxon>Micrococcales</taxon>
        <taxon>Dermabacteraceae</taxon>
        <taxon>Brachybacterium</taxon>
    </lineage>
</organism>
<keyword evidence="3" id="KW-1185">Reference proteome</keyword>
<dbReference type="SUPFAM" id="SSF52833">
    <property type="entry name" value="Thioredoxin-like"/>
    <property type="match status" value="1"/>
</dbReference>
<dbReference type="InterPro" id="IPR001853">
    <property type="entry name" value="DSBA-like_thioredoxin_dom"/>
</dbReference>
<dbReference type="OrthoDB" id="9799122at2"/>
<dbReference type="GO" id="GO:0016491">
    <property type="term" value="F:oxidoreductase activity"/>
    <property type="evidence" value="ECO:0007669"/>
    <property type="project" value="InterPro"/>
</dbReference>
<dbReference type="PANTHER" id="PTHR13887:SF41">
    <property type="entry name" value="THIOREDOXIN SUPERFAMILY PROTEIN"/>
    <property type="match status" value="1"/>
</dbReference>
<protein>
    <recommendedName>
        <fullName evidence="1">DSBA-like thioredoxin domain-containing protein</fullName>
    </recommendedName>
</protein>
<dbReference type="PANTHER" id="PTHR13887">
    <property type="entry name" value="GLUTATHIONE S-TRANSFERASE KAPPA"/>
    <property type="match status" value="1"/>
</dbReference>
<dbReference type="Gene3D" id="3.40.30.10">
    <property type="entry name" value="Glutaredoxin"/>
    <property type="match status" value="1"/>
</dbReference>
<dbReference type="Pfam" id="PF01323">
    <property type="entry name" value="DSBA"/>
    <property type="match status" value="1"/>
</dbReference>
<dbReference type="CDD" id="cd03024">
    <property type="entry name" value="DsbA_FrnE"/>
    <property type="match status" value="1"/>
</dbReference>
<evidence type="ECO:0000313" key="3">
    <source>
        <dbReference type="Proteomes" id="UP000019754"/>
    </source>
</evidence>
<dbReference type="AlphaFoldDB" id="A0A022KYA2"/>
<gene>
    <name evidence="2" type="ORF">D641_0113055</name>
</gene>
<comment type="caution">
    <text evidence="2">The sequence shown here is derived from an EMBL/GenBank/DDBJ whole genome shotgun (WGS) entry which is preliminary data.</text>
</comment>
<name>A0A022KYA2_9MICO</name>
<dbReference type="HOGENOM" id="CLU_069253_0_2_11"/>
<dbReference type="EMBL" id="AORC01000018">
    <property type="protein sequence ID" value="EYT48110.1"/>
    <property type="molecule type" value="Genomic_DNA"/>
</dbReference>
<evidence type="ECO:0000313" key="2">
    <source>
        <dbReference type="EMBL" id="EYT48110.1"/>
    </source>
</evidence>
<sequence>MDTDKPVTSEDRMILVDLWTDLVCPWCYLGEARLHDAIEAEGLTGRVHLRLHSFELDPTAPVGEARSNIAHLVQAKGMPEPDVRAMEAQIQQLAGELRRDYAPERPMANTRAVHRVMQAVHSSAGESSAGEQAAAAFFLGLQRDYFAGRVDPFDAEQVITRAVEAGLDQDTARSAWEGATGEGAVADDVALAQEIGVRGVPFFVFDETYSAPGAIPLDAFRQVLRSLADGTAP</sequence>
<reference evidence="2 3" key="1">
    <citation type="journal article" date="2013" name="Genome Announc.">
        <title>Draft genome sequence of an Actinobacterium, Brachybacterium muris strain UCD-AY4.</title>
        <authorList>
            <person name="Lo J.R."/>
            <person name="Lang J.M."/>
            <person name="Darling A.E."/>
            <person name="Eisen J.A."/>
            <person name="Coil D.A."/>
        </authorList>
    </citation>
    <scope>NUCLEOTIDE SEQUENCE [LARGE SCALE GENOMIC DNA]</scope>
    <source>
        <strain evidence="2 3">UCD-AY4</strain>
    </source>
</reference>
<accession>A0A022KYA2</accession>
<dbReference type="Proteomes" id="UP000019754">
    <property type="component" value="Unassembled WGS sequence"/>
</dbReference>
<dbReference type="RefSeq" id="WP_017823946.1">
    <property type="nucleotide sequence ID" value="NZ_AORC01000018.1"/>
</dbReference>
<feature type="domain" description="DSBA-like thioredoxin" evidence="1">
    <location>
        <begin position="16"/>
        <end position="224"/>
    </location>
</feature>
<dbReference type="InterPro" id="IPR036249">
    <property type="entry name" value="Thioredoxin-like_sf"/>
</dbReference>
<dbReference type="STRING" id="1249481.D641_0113055"/>